<proteinExistence type="predicted"/>
<dbReference type="Proteomes" id="UP000007962">
    <property type="component" value="Chromosome"/>
</dbReference>
<evidence type="ECO:0000313" key="2">
    <source>
        <dbReference type="Proteomes" id="UP000007962"/>
    </source>
</evidence>
<dbReference type="STRING" id="471853.Bcav_2158"/>
<accession>C5C6K4</accession>
<gene>
    <name evidence="1" type="ordered locus">Bcav_2158</name>
</gene>
<dbReference type="eggNOG" id="COG5340">
    <property type="taxonomic scope" value="Bacteria"/>
</dbReference>
<name>C5C6K4_BEUC1</name>
<dbReference type="AlphaFoldDB" id="C5C6K4"/>
<reference evidence="1 2" key="1">
    <citation type="journal article" date="2009" name="Stand. Genomic Sci.">
        <title>Complete genome sequence of Beutenbergia cavernae type strain (HKI 0122).</title>
        <authorList>
            <person name="Land M."/>
            <person name="Pukall R."/>
            <person name="Abt B."/>
            <person name="Goker M."/>
            <person name="Rohde M."/>
            <person name="Glavina Del Rio T."/>
            <person name="Tice H."/>
            <person name="Copeland A."/>
            <person name="Cheng J.F."/>
            <person name="Lucas S."/>
            <person name="Chen F."/>
            <person name="Nolan M."/>
            <person name="Bruce D."/>
            <person name="Goodwin L."/>
            <person name="Pitluck S."/>
            <person name="Ivanova N."/>
            <person name="Mavromatis K."/>
            <person name="Ovchinnikova G."/>
            <person name="Pati A."/>
            <person name="Chen A."/>
            <person name="Palaniappan K."/>
            <person name="Hauser L."/>
            <person name="Chang Y.J."/>
            <person name="Jefferies C.C."/>
            <person name="Saunders E."/>
            <person name="Brettin T."/>
            <person name="Detter J.C."/>
            <person name="Han C."/>
            <person name="Chain P."/>
            <person name="Bristow J."/>
            <person name="Eisen J.A."/>
            <person name="Markowitz V."/>
            <person name="Hugenholtz P."/>
            <person name="Kyrpides N.C."/>
            <person name="Klenk H.P."/>
            <person name="Lapidus A."/>
        </authorList>
    </citation>
    <scope>NUCLEOTIDE SEQUENCE [LARGE SCALE GENOMIC DNA]</scope>
    <source>
        <strain evidence="2">ATCC BAA-8 / DSM 12333 / NBRC 16432</strain>
    </source>
</reference>
<dbReference type="RefSeq" id="WP_015882650.1">
    <property type="nucleotide sequence ID" value="NC_012669.1"/>
</dbReference>
<dbReference type="EMBL" id="CP001618">
    <property type="protein sequence ID" value="ACQ80410.1"/>
    <property type="molecule type" value="Genomic_DNA"/>
</dbReference>
<protein>
    <recommendedName>
        <fullName evidence="3">DUF559 domain-containing protein</fullName>
    </recommendedName>
</protein>
<organism evidence="1 2">
    <name type="scientific">Beutenbergia cavernae (strain ATCC BAA-8 / DSM 12333 / CCUG 43141 / JCM 11478 / NBRC 16432 / NCIMB 13614 / HKI 0122)</name>
    <dbReference type="NCBI Taxonomy" id="471853"/>
    <lineage>
        <taxon>Bacteria</taxon>
        <taxon>Bacillati</taxon>
        <taxon>Actinomycetota</taxon>
        <taxon>Actinomycetes</taxon>
        <taxon>Micrococcales</taxon>
        <taxon>Beutenbergiaceae</taxon>
        <taxon>Beutenbergia</taxon>
    </lineage>
</organism>
<dbReference type="OrthoDB" id="5517693at2"/>
<evidence type="ECO:0000313" key="1">
    <source>
        <dbReference type="EMBL" id="ACQ80410.1"/>
    </source>
</evidence>
<dbReference type="HOGENOM" id="CLU_052626_4_0_11"/>
<keyword evidence="2" id="KW-1185">Reference proteome</keyword>
<dbReference type="KEGG" id="bcv:Bcav_2158"/>
<sequence length="321" mass="35727">MAELIPGASVEPRVPPSLVWYSVDDRREIEHRLRRGELQSVRRGCYRVTGHGTDEPGALGTEREQRILAQVAALEARLRTPHWFSHTSAALLWGCWTWRLAEEVHLVQGTRPGVSRRPGDPVMRHVGRLPASDRAEIAGVPVTALPRTIIDCARTLPIASALVIADSGLRIGTSAEEVRDRAASMRGARGILRAERVLRLMDARSGSPGETLVRLIAHEAGLPRPDLSHPVRTALGLLWLDIAWPDLRVAVEFDGDGKYGRKPAEVQARLLAEKRRNDALDEHEWRLVHVTWEQLGDPARIVARIRHAMAQQVARGRRVAL</sequence>
<evidence type="ECO:0008006" key="3">
    <source>
        <dbReference type="Google" id="ProtNLM"/>
    </source>
</evidence>